<organism evidence="1 2">
    <name type="scientific">Panagrolaimus sp. ES5</name>
    <dbReference type="NCBI Taxonomy" id="591445"/>
    <lineage>
        <taxon>Eukaryota</taxon>
        <taxon>Metazoa</taxon>
        <taxon>Ecdysozoa</taxon>
        <taxon>Nematoda</taxon>
        <taxon>Chromadorea</taxon>
        <taxon>Rhabditida</taxon>
        <taxon>Tylenchina</taxon>
        <taxon>Panagrolaimomorpha</taxon>
        <taxon>Panagrolaimoidea</taxon>
        <taxon>Panagrolaimidae</taxon>
        <taxon>Panagrolaimus</taxon>
    </lineage>
</organism>
<accession>A0AC34G7I1</accession>
<proteinExistence type="predicted"/>
<dbReference type="Proteomes" id="UP000887579">
    <property type="component" value="Unplaced"/>
</dbReference>
<name>A0AC34G7I1_9BILA</name>
<evidence type="ECO:0000313" key="2">
    <source>
        <dbReference type="WBParaSite" id="ES5_v2.g25662.t1"/>
    </source>
</evidence>
<reference evidence="2" key="1">
    <citation type="submission" date="2022-11" db="UniProtKB">
        <authorList>
            <consortium name="WormBaseParasite"/>
        </authorList>
    </citation>
    <scope>IDENTIFICATION</scope>
</reference>
<protein>
    <submittedName>
        <fullName evidence="2">Uncharacterized protein</fullName>
    </submittedName>
</protein>
<evidence type="ECO:0000313" key="1">
    <source>
        <dbReference type="Proteomes" id="UP000887579"/>
    </source>
</evidence>
<sequence length="258" mass="30012">MCYPKGPISFIKCQKLHSYIQNGGTPLRYFFMEPSLDTVQIIIANGFSIFQHEILNKLALNPMVKLENERCLGEVFEYITWWKKEMMNLSYTVSSNYLTSKMQEVPIRSFSSRISCYPFSPSFKRISLSFSKFHHRITRPFVLSGTNVQVKSLMMIFVGQYGNLSSDSNIEVQPTRFHRNLDDVFSALKVYDSSKNKKFELKFYRNLGNGVFLYEFPEKINIDIDFTVRFKVDFVDFGAIDDGYCLFAQIVNCLSVNH</sequence>
<dbReference type="WBParaSite" id="ES5_v2.g25662.t1">
    <property type="protein sequence ID" value="ES5_v2.g25662.t1"/>
    <property type="gene ID" value="ES5_v2.g25662"/>
</dbReference>